<dbReference type="InterPro" id="IPR042100">
    <property type="entry name" value="Bug_dom1"/>
</dbReference>
<keyword evidence="2" id="KW-0732">Signal</keyword>
<keyword evidence="3" id="KW-0675">Receptor</keyword>
<dbReference type="PIRSF" id="PIRSF017082">
    <property type="entry name" value="YflP"/>
    <property type="match status" value="1"/>
</dbReference>
<protein>
    <submittedName>
        <fullName evidence="3">Tripartite-type tricarboxylate transporter receptor subunit TctC</fullName>
    </submittedName>
</protein>
<name>A0A368XEX9_9BURK</name>
<proteinExistence type="inferred from homology"/>
<gene>
    <name evidence="3" type="ORF">DES41_112227</name>
</gene>
<keyword evidence="4" id="KW-1185">Reference proteome</keyword>
<dbReference type="SUPFAM" id="SSF53850">
    <property type="entry name" value="Periplasmic binding protein-like II"/>
    <property type="match status" value="1"/>
</dbReference>
<dbReference type="InterPro" id="IPR005064">
    <property type="entry name" value="BUG"/>
</dbReference>
<reference evidence="3 4" key="1">
    <citation type="submission" date="2018-07" db="EMBL/GenBank/DDBJ databases">
        <title>Genomic Encyclopedia of Type Strains, Phase IV (KMG-IV): sequencing the most valuable type-strain genomes for metagenomic binning, comparative biology and taxonomic classification.</title>
        <authorList>
            <person name="Goeker M."/>
        </authorList>
    </citation>
    <scope>NUCLEOTIDE SEQUENCE [LARGE SCALE GENOMIC DNA]</scope>
    <source>
        <strain evidence="3 4">DSM 21634</strain>
    </source>
</reference>
<evidence type="ECO:0000256" key="1">
    <source>
        <dbReference type="ARBA" id="ARBA00006987"/>
    </source>
</evidence>
<dbReference type="EMBL" id="QPJK01000012">
    <property type="protein sequence ID" value="RCW65776.1"/>
    <property type="molecule type" value="Genomic_DNA"/>
</dbReference>
<dbReference type="PANTHER" id="PTHR42928:SF5">
    <property type="entry name" value="BLR1237 PROTEIN"/>
    <property type="match status" value="1"/>
</dbReference>
<dbReference type="RefSeq" id="WP_114471855.1">
    <property type="nucleotide sequence ID" value="NZ_QPJK01000012.1"/>
</dbReference>
<organism evidence="3 4">
    <name type="scientific">Pseudorhodoferax soli</name>
    <dbReference type="NCBI Taxonomy" id="545864"/>
    <lineage>
        <taxon>Bacteria</taxon>
        <taxon>Pseudomonadati</taxon>
        <taxon>Pseudomonadota</taxon>
        <taxon>Betaproteobacteria</taxon>
        <taxon>Burkholderiales</taxon>
        <taxon>Comamonadaceae</taxon>
    </lineage>
</organism>
<dbReference type="PANTHER" id="PTHR42928">
    <property type="entry name" value="TRICARBOXYLATE-BINDING PROTEIN"/>
    <property type="match status" value="1"/>
</dbReference>
<dbReference type="Gene3D" id="3.40.190.10">
    <property type="entry name" value="Periplasmic binding protein-like II"/>
    <property type="match status" value="1"/>
</dbReference>
<dbReference type="CDD" id="cd07012">
    <property type="entry name" value="PBP2_Bug_TTT"/>
    <property type="match status" value="1"/>
</dbReference>
<accession>A0A368XEX9</accession>
<feature type="signal peptide" evidence="2">
    <location>
        <begin position="1"/>
        <end position="23"/>
    </location>
</feature>
<evidence type="ECO:0000313" key="3">
    <source>
        <dbReference type="EMBL" id="RCW65776.1"/>
    </source>
</evidence>
<dbReference type="OrthoDB" id="8878357at2"/>
<dbReference type="AlphaFoldDB" id="A0A368XEX9"/>
<dbReference type="Proteomes" id="UP000252884">
    <property type="component" value="Unassembled WGS sequence"/>
</dbReference>
<sequence>MHIPRRALCAAALLTIAAMPLQAQSWPERPIKLITPSTPGGPPDAYARALADLLVKELGQPVVVENSPAVGGMVAAQVMTRTPADGYTLLVSTAGMMTITPNANPRARYVPADFTPICQGVEAGLVLASHPSLATRNFAELTQWIKAQKTPPTYSSFAPGSPAHFLGYQLAEALKVDMTHVPYRSSPNQITDMVGGTAPLGFVQIATAGPQIKAGKLVAYATTAGQRSAELPDVPTVAEIGLPQLQTTVWFGLSAPKGLPAPIVQRLTAAHQKVLASPDFRQRMATSGLAPSAPLCGDAFLQQMNAESARWARIVKATGFVAD</sequence>
<dbReference type="Gene3D" id="3.40.190.150">
    <property type="entry name" value="Bordetella uptake gene, domain 1"/>
    <property type="match status" value="1"/>
</dbReference>
<feature type="chain" id="PRO_5016678270" evidence="2">
    <location>
        <begin position="24"/>
        <end position="323"/>
    </location>
</feature>
<comment type="caution">
    <text evidence="3">The sequence shown here is derived from an EMBL/GenBank/DDBJ whole genome shotgun (WGS) entry which is preliminary data.</text>
</comment>
<evidence type="ECO:0000313" key="4">
    <source>
        <dbReference type="Proteomes" id="UP000252884"/>
    </source>
</evidence>
<evidence type="ECO:0000256" key="2">
    <source>
        <dbReference type="SAM" id="SignalP"/>
    </source>
</evidence>
<dbReference type="Pfam" id="PF03401">
    <property type="entry name" value="TctC"/>
    <property type="match status" value="1"/>
</dbReference>
<comment type="similarity">
    <text evidence="1">Belongs to the UPF0065 (bug) family.</text>
</comment>